<proteinExistence type="predicted"/>
<dbReference type="RefSeq" id="WP_281242895.1">
    <property type="nucleotide sequence ID" value="NZ_FOOY01000014.1"/>
</dbReference>
<dbReference type="Proteomes" id="UP000198752">
    <property type="component" value="Unassembled WGS sequence"/>
</dbReference>
<sequence>MKTPLYYQMSEYDCGTVTLLNAINYLFPREVIPSDVIKAITA</sequence>
<dbReference type="EMBL" id="FOOY01000014">
    <property type="protein sequence ID" value="SFG60426.1"/>
    <property type="molecule type" value="Genomic_DNA"/>
</dbReference>
<reference evidence="2" key="1">
    <citation type="submission" date="2016-10" db="EMBL/GenBank/DDBJ databases">
        <authorList>
            <person name="Varghese N."/>
            <person name="Submissions S."/>
        </authorList>
    </citation>
    <scope>NUCLEOTIDE SEQUENCE [LARGE SCALE GENOMIC DNA]</scope>
    <source>
        <strain evidence="2">ATCC 700379</strain>
    </source>
</reference>
<evidence type="ECO:0000313" key="2">
    <source>
        <dbReference type="Proteomes" id="UP000198752"/>
    </source>
</evidence>
<dbReference type="AlphaFoldDB" id="A0A1I2TCU7"/>
<keyword evidence="2" id="KW-1185">Reference proteome</keyword>
<evidence type="ECO:0008006" key="3">
    <source>
        <dbReference type="Google" id="ProtNLM"/>
    </source>
</evidence>
<protein>
    <recommendedName>
        <fullName evidence="3">Peptidase C39 family protein</fullName>
    </recommendedName>
</protein>
<gene>
    <name evidence="1" type="ORF">SAMN02982927_02183</name>
</gene>
<organism evidence="1 2">
    <name type="scientific">Sporolactobacillus nakayamae</name>
    <dbReference type="NCBI Taxonomy" id="269670"/>
    <lineage>
        <taxon>Bacteria</taxon>
        <taxon>Bacillati</taxon>
        <taxon>Bacillota</taxon>
        <taxon>Bacilli</taxon>
        <taxon>Bacillales</taxon>
        <taxon>Sporolactobacillaceae</taxon>
        <taxon>Sporolactobacillus</taxon>
    </lineage>
</organism>
<evidence type="ECO:0000313" key="1">
    <source>
        <dbReference type="EMBL" id="SFG60426.1"/>
    </source>
</evidence>
<name>A0A1I2TCU7_9BACL</name>
<accession>A0A1I2TCU7</accession>
<dbReference type="STRING" id="269670.SAMN02982927_02183"/>